<keyword evidence="2" id="KW-1185">Reference proteome</keyword>
<dbReference type="AlphaFoldDB" id="A0A1H4HAY9"/>
<protein>
    <recommendedName>
        <fullName evidence="3">His-Xaa-Ser system protein HxsD</fullName>
    </recommendedName>
</protein>
<evidence type="ECO:0008006" key="3">
    <source>
        <dbReference type="Google" id="ProtNLM"/>
    </source>
</evidence>
<name>A0A1H4HAY9_9GAMM</name>
<evidence type="ECO:0000313" key="2">
    <source>
        <dbReference type="Proteomes" id="UP000242469"/>
    </source>
</evidence>
<sequence>MNMYNFPIIIAEGLDVNFYMSVSSVQDSIEAVDIQNDVYKAYDSLGNKIVLSVIDDKISIKIDYENNLKIELEKLLIDFLTAIEFKFSEKEESLASLLKKCSKFYQ</sequence>
<organism evidence="1 2">
    <name type="scientific">Marinobacterium iners DSM 11526</name>
    <dbReference type="NCBI Taxonomy" id="1122198"/>
    <lineage>
        <taxon>Bacteria</taxon>
        <taxon>Pseudomonadati</taxon>
        <taxon>Pseudomonadota</taxon>
        <taxon>Gammaproteobacteria</taxon>
        <taxon>Oceanospirillales</taxon>
        <taxon>Oceanospirillaceae</taxon>
        <taxon>Marinobacterium</taxon>
    </lineage>
</organism>
<dbReference type="RefSeq" id="WP_091828257.1">
    <property type="nucleotide sequence ID" value="NZ_FNRJ01000038.1"/>
</dbReference>
<dbReference type="EMBL" id="FNRJ01000038">
    <property type="protein sequence ID" value="SEB18855.1"/>
    <property type="molecule type" value="Genomic_DNA"/>
</dbReference>
<dbReference type="STRING" id="1122198.SAMN02745729_1386"/>
<reference evidence="2" key="1">
    <citation type="submission" date="2016-10" db="EMBL/GenBank/DDBJ databases">
        <authorList>
            <person name="Varghese N."/>
            <person name="Submissions S."/>
        </authorList>
    </citation>
    <scope>NUCLEOTIDE SEQUENCE [LARGE SCALE GENOMIC DNA]</scope>
    <source>
        <strain evidence="2">DSM 11526</strain>
    </source>
</reference>
<evidence type="ECO:0000313" key="1">
    <source>
        <dbReference type="EMBL" id="SEB18855.1"/>
    </source>
</evidence>
<proteinExistence type="predicted"/>
<dbReference type="Proteomes" id="UP000242469">
    <property type="component" value="Unassembled WGS sequence"/>
</dbReference>
<gene>
    <name evidence="1" type="ORF">SAMN02745729_1386</name>
</gene>
<accession>A0A1H4HAY9</accession>